<keyword evidence="6" id="KW-1015">Disulfide bond</keyword>
<evidence type="ECO:0000256" key="2">
    <source>
        <dbReference type="ARBA" id="ARBA00004922"/>
    </source>
</evidence>
<evidence type="ECO:0000256" key="8">
    <source>
        <dbReference type="ARBA" id="ARBA00023295"/>
    </source>
</evidence>
<evidence type="ECO:0000256" key="4">
    <source>
        <dbReference type="ARBA" id="ARBA00022729"/>
    </source>
</evidence>
<comment type="catalytic activity">
    <reaction evidence="9">
        <text>N(4)-(alpha-D-Man-(1-&gt;2)-alpha-D-Man-(1-&gt;2)-alpha-D-Man-(1-&gt;3)-[alpha-D-Man-(1-&gt;3)-[alpha-D-Man-(1-&gt;2)-alpha-D-Man-(1-&gt;6)]-alpha-D-Man-(1-&gt;6)]-beta-D-Man-(1-&gt;4)-beta-D-GlcNAc-(1-&gt;4)-beta-D-GlcNAc)-L-asparaginyl-[protein] (N-glucan mannose isomer 8A1,2,3B1,3) + 3 H2O = N(4)-(alpha-D-Man-(1-&gt;3)-[alpha-D-Man-(1-&gt;3)-[alpha-D-Man-(1-&gt;6)]-alpha-D-Man-(1-&gt;6)]-beta-D-Man-(1-&gt;4)-beta-D-GlcNAc-(1-&gt;4)-beta-D-GlcNAc)-L-asparaginyl-[protein] (N-glucan mannose isomer 5A1,2) + 3 beta-D-mannose</text>
        <dbReference type="Rhea" id="RHEA:56028"/>
        <dbReference type="Rhea" id="RHEA-COMP:14358"/>
        <dbReference type="Rhea" id="RHEA-COMP:14367"/>
        <dbReference type="ChEBI" id="CHEBI:15377"/>
        <dbReference type="ChEBI" id="CHEBI:28563"/>
        <dbReference type="ChEBI" id="CHEBI:59087"/>
        <dbReference type="ChEBI" id="CHEBI:60628"/>
        <dbReference type="EC" id="3.2.1.113"/>
    </reaction>
</comment>
<keyword evidence="12" id="KW-0106">Calcium</keyword>
<dbReference type="Pfam" id="PF01532">
    <property type="entry name" value="Glyco_hydro_47"/>
    <property type="match status" value="1"/>
</dbReference>
<dbReference type="GO" id="GO:0005783">
    <property type="term" value="C:endoplasmic reticulum"/>
    <property type="evidence" value="ECO:0007669"/>
    <property type="project" value="TreeGrafter"/>
</dbReference>
<evidence type="ECO:0000256" key="11">
    <source>
        <dbReference type="PIRSR" id="PIRSR601382-1"/>
    </source>
</evidence>
<feature type="active site" evidence="11">
    <location>
        <position position="162"/>
    </location>
</feature>
<evidence type="ECO:0000313" key="15">
    <source>
        <dbReference type="Proteomes" id="UP001221142"/>
    </source>
</evidence>
<evidence type="ECO:0000256" key="5">
    <source>
        <dbReference type="ARBA" id="ARBA00022801"/>
    </source>
</evidence>
<dbReference type="GO" id="GO:0005509">
    <property type="term" value="F:calcium ion binding"/>
    <property type="evidence" value="ECO:0007669"/>
    <property type="project" value="InterPro"/>
</dbReference>
<keyword evidence="12" id="KW-0479">Metal-binding</keyword>
<dbReference type="GO" id="GO:0036503">
    <property type="term" value="P:ERAD pathway"/>
    <property type="evidence" value="ECO:0007669"/>
    <property type="project" value="UniProtKB-ARBA"/>
</dbReference>
<feature type="active site" description="Proton donor" evidence="11">
    <location>
        <position position="32"/>
    </location>
</feature>
<evidence type="ECO:0000256" key="13">
    <source>
        <dbReference type="RuleBase" id="RU361193"/>
    </source>
</evidence>
<dbReference type="PANTHER" id="PTHR11742:SF101">
    <property type="entry name" value="MANNOSYL-OLIGOSACCHARIDE ALPHA-1,2-MANNOSIDASE 1B"/>
    <property type="match status" value="1"/>
</dbReference>
<keyword evidence="4" id="KW-0732">Signal</keyword>
<dbReference type="SUPFAM" id="SSF48225">
    <property type="entry name" value="Seven-hairpin glycosidases"/>
    <property type="match status" value="1"/>
</dbReference>
<evidence type="ECO:0000256" key="12">
    <source>
        <dbReference type="PIRSR" id="PIRSR601382-2"/>
    </source>
</evidence>
<dbReference type="InterPro" id="IPR050749">
    <property type="entry name" value="Glycosyl_Hydrolase_47"/>
</dbReference>
<name>A0AAD7CAF4_9AGAR</name>
<dbReference type="InterPro" id="IPR036026">
    <property type="entry name" value="Seven-hairpin_glycosidases"/>
</dbReference>
<proteinExistence type="inferred from homology"/>
<dbReference type="AlphaFoldDB" id="A0AAD7CAF4"/>
<organism evidence="14 15">
    <name type="scientific">Roridomyces roridus</name>
    <dbReference type="NCBI Taxonomy" id="1738132"/>
    <lineage>
        <taxon>Eukaryota</taxon>
        <taxon>Fungi</taxon>
        <taxon>Dikarya</taxon>
        <taxon>Basidiomycota</taxon>
        <taxon>Agaricomycotina</taxon>
        <taxon>Agaricomycetes</taxon>
        <taxon>Agaricomycetidae</taxon>
        <taxon>Agaricales</taxon>
        <taxon>Marasmiineae</taxon>
        <taxon>Mycenaceae</taxon>
        <taxon>Roridomyces</taxon>
    </lineage>
</organism>
<keyword evidence="8 13" id="KW-0326">Glycosidase</keyword>
<keyword evidence="15" id="KW-1185">Reference proteome</keyword>
<comment type="cofactor">
    <cofactor evidence="1 12">
        <name>Ca(2+)</name>
        <dbReference type="ChEBI" id="CHEBI:29108"/>
    </cofactor>
</comment>
<comment type="catalytic activity">
    <reaction evidence="10">
        <text>N(4)-(alpha-D-Man-(1-&gt;2)-alpha-D-Man-(1-&gt;2)-alpha-D-Man-(1-&gt;3)-[alpha-D-Man-(1-&gt;2)-alpha-D-Man-(1-&gt;3)-[alpha-D-Man-(1-&gt;2)-alpha-D-Man-(1-&gt;6)]-alpha-D-Man-(1-&gt;6)]-beta-D-Man-(1-&gt;4)-beta-D-GlcNAc-(1-&gt;4)-beta-D-GlcNAc)-L-asparaginyl-[protein] (N-glucan mannose isomer 9A1,2,3B1,2,3) + 4 H2O = N(4)-(alpha-D-Man-(1-&gt;3)-[alpha-D-Man-(1-&gt;3)-[alpha-D-Man-(1-&gt;6)]-alpha-D-Man-(1-&gt;6)]-beta-D-Man-(1-&gt;4)-beta-D-GlcNAc-(1-&gt;4)-beta-D-GlcNAc)-L-asparaginyl-[protein] (N-glucan mannose isomer 5A1,2) + 4 beta-D-mannose</text>
        <dbReference type="Rhea" id="RHEA:56008"/>
        <dbReference type="Rhea" id="RHEA-COMP:14356"/>
        <dbReference type="Rhea" id="RHEA-COMP:14367"/>
        <dbReference type="ChEBI" id="CHEBI:15377"/>
        <dbReference type="ChEBI" id="CHEBI:28563"/>
        <dbReference type="ChEBI" id="CHEBI:59087"/>
        <dbReference type="ChEBI" id="CHEBI:139493"/>
        <dbReference type="EC" id="3.2.1.113"/>
    </reaction>
</comment>
<evidence type="ECO:0000256" key="7">
    <source>
        <dbReference type="ARBA" id="ARBA00023180"/>
    </source>
</evidence>
<dbReference type="Gene3D" id="1.50.10.10">
    <property type="match status" value="1"/>
</dbReference>
<protein>
    <recommendedName>
        <fullName evidence="13">alpha-1,2-Mannosidase</fullName>
        <ecNumber evidence="13">3.2.1.-</ecNumber>
    </recommendedName>
</protein>
<evidence type="ECO:0000256" key="9">
    <source>
        <dbReference type="ARBA" id="ARBA00047669"/>
    </source>
</evidence>
<dbReference type="InterPro" id="IPR012341">
    <property type="entry name" value="6hp_glycosidase-like_sf"/>
</dbReference>
<keyword evidence="5 13" id="KW-0378">Hydrolase</keyword>
<evidence type="ECO:0000256" key="3">
    <source>
        <dbReference type="ARBA" id="ARBA00007658"/>
    </source>
</evidence>
<dbReference type="PANTHER" id="PTHR11742">
    <property type="entry name" value="MANNOSYL-OLIGOSACCHARIDE ALPHA-1,2-MANNOSIDASE-RELATED"/>
    <property type="match status" value="1"/>
</dbReference>
<comment type="similarity">
    <text evidence="3 13">Belongs to the glycosyl hydrolase 47 family.</text>
</comment>
<evidence type="ECO:0000256" key="6">
    <source>
        <dbReference type="ARBA" id="ARBA00023157"/>
    </source>
</evidence>
<sequence>MGQTEEFEDAVKFVATLDFNTPPVPQDISVFETTIRWVGGLISAYELSNKQFPILITKAKEVTDKLAFAFFEGNTIPFNELDFTTNTPLNQTTNIAQIGTLSLEWGALSKYTGNATYGRLTENAVIAVAQLADPLPGLAAQAVDPNTGQFTDASITWGGGSDSYFEYLLKFARYTNNANPIFLDTWKTAVDSSIKHLLKTSTVGNFSYLADFDDSGLIRHVGSHLACFYAGNWLLGGQLLQNQTIVDYASSHTLLKTLLTTGQIRTGIGPENFAFISSDGNFTGGGDITAEQLAFYNQHGYYITTSDYMQRPEVLDSNFYAWLPRPRGVAIASFNKFLRATVAFAGLNDVNDFSAGLFDDMESFWFAEVLKYLFLTFDDPNHISLDTHVFNTECHPLIAPPALESYNANILPGKAFTPPATIAPRPSFSPRPQH</sequence>
<dbReference type="GO" id="GO:0016020">
    <property type="term" value="C:membrane"/>
    <property type="evidence" value="ECO:0007669"/>
    <property type="project" value="InterPro"/>
</dbReference>
<feature type="binding site" evidence="12">
    <location>
        <position position="392"/>
    </location>
    <ligand>
        <name>Ca(2+)</name>
        <dbReference type="ChEBI" id="CHEBI:29108"/>
    </ligand>
</feature>
<dbReference type="GO" id="GO:0004571">
    <property type="term" value="F:mannosyl-oligosaccharide 1,2-alpha-mannosidase activity"/>
    <property type="evidence" value="ECO:0007669"/>
    <property type="project" value="UniProtKB-EC"/>
</dbReference>
<accession>A0AAD7CAF4</accession>
<evidence type="ECO:0000256" key="1">
    <source>
        <dbReference type="ARBA" id="ARBA00001913"/>
    </source>
</evidence>
<dbReference type="InterPro" id="IPR001382">
    <property type="entry name" value="Glyco_hydro_47"/>
</dbReference>
<evidence type="ECO:0000313" key="14">
    <source>
        <dbReference type="EMBL" id="KAJ7643768.1"/>
    </source>
</evidence>
<keyword evidence="7" id="KW-0325">Glycoprotein</keyword>
<dbReference type="GO" id="GO:0005975">
    <property type="term" value="P:carbohydrate metabolic process"/>
    <property type="evidence" value="ECO:0007669"/>
    <property type="project" value="InterPro"/>
</dbReference>
<feature type="active site" evidence="11">
    <location>
        <position position="313"/>
    </location>
</feature>
<gene>
    <name evidence="14" type="ORF">FB45DRAFT_896011</name>
</gene>
<dbReference type="PRINTS" id="PR00747">
    <property type="entry name" value="GLYHDRLASE47"/>
</dbReference>
<feature type="active site" description="Proton donor" evidence="11">
    <location>
        <position position="271"/>
    </location>
</feature>
<comment type="pathway">
    <text evidence="2">Protein modification; protein glycosylation.</text>
</comment>
<dbReference type="EMBL" id="JARKIF010000003">
    <property type="protein sequence ID" value="KAJ7643768.1"/>
    <property type="molecule type" value="Genomic_DNA"/>
</dbReference>
<dbReference type="Proteomes" id="UP001221142">
    <property type="component" value="Unassembled WGS sequence"/>
</dbReference>
<evidence type="ECO:0000256" key="10">
    <source>
        <dbReference type="ARBA" id="ARBA00048605"/>
    </source>
</evidence>
<reference evidence="14" key="1">
    <citation type="submission" date="2023-03" db="EMBL/GenBank/DDBJ databases">
        <title>Massive genome expansion in bonnet fungi (Mycena s.s.) driven by repeated elements and novel gene families across ecological guilds.</title>
        <authorList>
            <consortium name="Lawrence Berkeley National Laboratory"/>
            <person name="Harder C.B."/>
            <person name="Miyauchi S."/>
            <person name="Viragh M."/>
            <person name="Kuo A."/>
            <person name="Thoen E."/>
            <person name="Andreopoulos B."/>
            <person name="Lu D."/>
            <person name="Skrede I."/>
            <person name="Drula E."/>
            <person name="Henrissat B."/>
            <person name="Morin E."/>
            <person name="Kohler A."/>
            <person name="Barry K."/>
            <person name="LaButti K."/>
            <person name="Morin E."/>
            <person name="Salamov A."/>
            <person name="Lipzen A."/>
            <person name="Mereny Z."/>
            <person name="Hegedus B."/>
            <person name="Baldrian P."/>
            <person name="Stursova M."/>
            <person name="Weitz H."/>
            <person name="Taylor A."/>
            <person name="Grigoriev I.V."/>
            <person name="Nagy L.G."/>
            <person name="Martin F."/>
            <person name="Kauserud H."/>
        </authorList>
    </citation>
    <scope>NUCLEOTIDE SEQUENCE</scope>
    <source>
        <strain evidence="14">9284</strain>
    </source>
</reference>
<comment type="caution">
    <text evidence="14">The sequence shown here is derived from an EMBL/GenBank/DDBJ whole genome shotgun (WGS) entry which is preliminary data.</text>
</comment>
<dbReference type="EC" id="3.2.1.-" evidence="13"/>